<keyword evidence="2" id="KW-1185">Reference proteome</keyword>
<dbReference type="AlphaFoldDB" id="A0A6H5GEP1"/>
<gene>
    <name evidence="1" type="ORF">NTEN_LOCUS7139</name>
</gene>
<dbReference type="EMBL" id="CADCXU010010479">
    <property type="protein sequence ID" value="CAB0001352.1"/>
    <property type="molecule type" value="Genomic_DNA"/>
</dbReference>
<accession>A0A6H5GEP1</accession>
<proteinExistence type="predicted"/>
<name>A0A6H5GEP1_9HEMI</name>
<sequence>MIGNRKNHRSFRFRYLGNGRKKLRSECRPYATPVDRMSRSKPSEQYLWSYSRSRSWLSIIVNDASMKLTCQYNPKLNPQNQLSNSSYQVQHPANLTHAESAVESEIGQCLMKVIFWYFLLTVCCGSSKNNVIESYLKIVDKKNVHLCDAVLIFEKIAFTTCSCATRKDSFLPEFFKIKPLQHILESNSHTYVQRRDIVEYQLHPKCTSYVDMPACSQADATRPTREPPYQIVPDNISQIKPYGATSNYRFYWTIHDSIGLYRYKVHIYATESIATDLEPEHFIGQYQTVSGYIGIRCIFTQLRALLLTWSQNTRFEFLCLSGILLRKTEKKNKLGQNHWVGMGYYDTEIPHIHDDSRQRQ</sequence>
<reference evidence="1 2" key="1">
    <citation type="submission" date="2020-02" db="EMBL/GenBank/DDBJ databases">
        <authorList>
            <person name="Ferguson B K."/>
        </authorList>
    </citation>
    <scope>NUCLEOTIDE SEQUENCE [LARGE SCALE GENOMIC DNA]</scope>
</reference>
<dbReference type="Proteomes" id="UP000479000">
    <property type="component" value="Unassembled WGS sequence"/>
</dbReference>
<evidence type="ECO:0000313" key="2">
    <source>
        <dbReference type="Proteomes" id="UP000479000"/>
    </source>
</evidence>
<organism evidence="1 2">
    <name type="scientific">Nesidiocoris tenuis</name>
    <dbReference type="NCBI Taxonomy" id="355587"/>
    <lineage>
        <taxon>Eukaryota</taxon>
        <taxon>Metazoa</taxon>
        <taxon>Ecdysozoa</taxon>
        <taxon>Arthropoda</taxon>
        <taxon>Hexapoda</taxon>
        <taxon>Insecta</taxon>
        <taxon>Pterygota</taxon>
        <taxon>Neoptera</taxon>
        <taxon>Paraneoptera</taxon>
        <taxon>Hemiptera</taxon>
        <taxon>Heteroptera</taxon>
        <taxon>Panheteroptera</taxon>
        <taxon>Cimicomorpha</taxon>
        <taxon>Miridae</taxon>
        <taxon>Dicyphina</taxon>
        <taxon>Nesidiocoris</taxon>
    </lineage>
</organism>
<evidence type="ECO:0000313" key="1">
    <source>
        <dbReference type="EMBL" id="CAB0001352.1"/>
    </source>
</evidence>
<protein>
    <submittedName>
        <fullName evidence="1">Uncharacterized protein</fullName>
    </submittedName>
</protein>